<dbReference type="NCBIfam" id="TIGR00976">
    <property type="entry name" value="CocE_NonD"/>
    <property type="match status" value="1"/>
</dbReference>
<keyword evidence="1" id="KW-0378">Hydrolase</keyword>
<evidence type="ECO:0000313" key="4">
    <source>
        <dbReference type="Proteomes" id="UP000240542"/>
    </source>
</evidence>
<dbReference type="PANTHER" id="PTHR43056:SF10">
    <property type="entry name" value="COCE_NOND FAMILY, PUTATIVE (AFU_ORTHOLOGUE AFUA_7G00600)-RELATED"/>
    <property type="match status" value="1"/>
</dbReference>
<evidence type="ECO:0000256" key="1">
    <source>
        <dbReference type="ARBA" id="ARBA00022801"/>
    </source>
</evidence>
<dbReference type="EMBL" id="PYGA01000013">
    <property type="protein sequence ID" value="PSK95876.1"/>
    <property type="molecule type" value="Genomic_DNA"/>
</dbReference>
<organism evidence="3 4">
    <name type="scientific">Murinocardiopsis flavida</name>
    <dbReference type="NCBI Taxonomy" id="645275"/>
    <lineage>
        <taxon>Bacteria</taxon>
        <taxon>Bacillati</taxon>
        <taxon>Actinomycetota</taxon>
        <taxon>Actinomycetes</taxon>
        <taxon>Streptosporangiales</taxon>
        <taxon>Nocardiopsidaceae</taxon>
        <taxon>Murinocardiopsis</taxon>
    </lineage>
</organism>
<dbReference type="PANTHER" id="PTHR43056">
    <property type="entry name" value="PEPTIDASE S9 PROLYL OLIGOPEPTIDASE"/>
    <property type="match status" value="1"/>
</dbReference>
<dbReference type="InterPro" id="IPR029058">
    <property type="entry name" value="AB_hydrolase_fold"/>
</dbReference>
<evidence type="ECO:0000313" key="3">
    <source>
        <dbReference type="EMBL" id="PSK95876.1"/>
    </source>
</evidence>
<reference evidence="3 4" key="1">
    <citation type="submission" date="2018-03" db="EMBL/GenBank/DDBJ databases">
        <title>Genomic Encyclopedia of Archaeal and Bacterial Type Strains, Phase II (KMG-II): from individual species to whole genera.</title>
        <authorList>
            <person name="Goeker M."/>
        </authorList>
    </citation>
    <scope>NUCLEOTIDE SEQUENCE [LARGE SCALE GENOMIC DNA]</scope>
    <source>
        <strain evidence="3 4">DSM 45312</strain>
    </source>
</reference>
<dbReference type="Proteomes" id="UP000240542">
    <property type="component" value="Unassembled WGS sequence"/>
</dbReference>
<keyword evidence="4" id="KW-1185">Reference proteome</keyword>
<dbReference type="InterPro" id="IPR050585">
    <property type="entry name" value="Xaa-Pro_dipeptidyl-ppase/CocE"/>
</dbReference>
<sequence>MRVPYRTRLAGMQRAGWTPRGPERTRYRVHSEADVAVPMADGTVLRGDLYRPAGAAPCPALLAWSPYNKDLMPTGLPAPFVEPGAVGYLAARGYAVLVVNARGTGRSGGRLDPVMHSDGERADLCGTIEWLAAQHWCDGSVGMTGMSYFAVSQLVAAGLRAPALKAVFPFGATTDWYRHGVTHNGTLHSGFMGRYTAVNGAANRVRLAPEARHALGYVIGTAPVQHLIRRLMAASLPALVRRLPAPEPWMDRWAAYALTGARHDEAAAWPTLDRITVPVLIGSEWSMVGMHLFGAFEAWHRITAPKKLFIGPRWTKWPWLRYQDEMLDFYDHTLRGADNGYAELPPVRYWLHGAERWESASDWPVPGTSTWTLRLAGTELGPSAGGDERAWAAIPAGMEYPGAFDRFGAQVIGYDSAPMPSDVHLVGPVELTLPLRSTALDTHVQARLSEVDGSGRTQVLAIGWLAAAHRAVDAQRSTATETIHDHAAPAPLVPGEQVELRFSLTPFAQLLRRGRRLRLELGSDPRRLAAPPDHGFIYFEVAGPPYPARNTVDHAGAELRLSVQGEPPW</sequence>
<dbReference type="SMART" id="SM00939">
    <property type="entry name" value="PepX_C"/>
    <property type="match status" value="1"/>
</dbReference>
<feature type="domain" description="Xaa-Pro dipeptidyl-peptidase C-terminal" evidence="2">
    <location>
        <begin position="327"/>
        <end position="548"/>
    </location>
</feature>
<dbReference type="InterPro" id="IPR000383">
    <property type="entry name" value="Xaa-Pro-like_dom"/>
</dbReference>
<dbReference type="Pfam" id="PF08530">
    <property type="entry name" value="PepX_C"/>
    <property type="match status" value="1"/>
</dbReference>
<dbReference type="SUPFAM" id="SSF49785">
    <property type="entry name" value="Galactose-binding domain-like"/>
    <property type="match status" value="1"/>
</dbReference>
<name>A0A2P8DF78_9ACTN</name>
<dbReference type="Gene3D" id="2.60.120.260">
    <property type="entry name" value="Galactose-binding domain-like"/>
    <property type="match status" value="1"/>
</dbReference>
<dbReference type="InterPro" id="IPR005674">
    <property type="entry name" value="CocE/Ser_esterase"/>
</dbReference>
<dbReference type="SUPFAM" id="SSF53474">
    <property type="entry name" value="alpha/beta-Hydrolases"/>
    <property type="match status" value="1"/>
</dbReference>
<protein>
    <recommendedName>
        <fullName evidence="2">Xaa-Pro dipeptidyl-peptidase C-terminal domain-containing protein</fullName>
    </recommendedName>
</protein>
<evidence type="ECO:0000259" key="2">
    <source>
        <dbReference type="SMART" id="SM00939"/>
    </source>
</evidence>
<comment type="caution">
    <text evidence="3">The sequence shown here is derived from an EMBL/GenBank/DDBJ whole genome shotgun (WGS) entry which is preliminary data.</text>
</comment>
<dbReference type="GO" id="GO:0008239">
    <property type="term" value="F:dipeptidyl-peptidase activity"/>
    <property type="evidence" value="ECO:0007669"/>
    <property type="project" value="InterPro"/>
</dbReference>
<gene>
    <name evidence="3" type="ORF">CLV63_11339</name>
</gene>
<accession>A0A2P8DF78</accession>
<dbReference type="InterPro" id="IPR013736">
    <property type="entry name" value="Xaa-Pro_dipept_C"/>
</dbReference>
<dbReference type="Gene3D" id="3.40.50.1820">
    <property type="entry name" value="alpha/beta hydrolase"/>
    <property type="match status" value="1"/>
</dbReference>
<proteinExistence type="predicted"/>
<dbReference type="AlphaFoldDB" id="A0A2P8DF78"/>
<dbReference type="InterPro" id="IPR008979">
    <property type="entry name" value="Galactose-bd-like_sf"/>
</dbReference>
<dbReference type="Pfam" id="PF02129">
    <property type="entry name" value="Peptidase_S15"/>
    <property type="match status" value="1"/>
</dbReference>